<dbReference type="EMBL" id="LAZR01041834">
    <property type="protein sequence ID" value="KKL10994.1"/>
    <property type="molecule type" value="Genomic_DNA"/>
</dbReference>
<dbReference type="Gene3D" id="3.90.25.10">
    <property type="entry name" value="UDP-galactose 4-epimerase, domain 1"/>
    <property type="match status" value="1"/>
</dbReference>
<dbReference type="GO" id="GO:0042351">
    <property type="term" value="P:'de novo' GDP-L-fucose biosynthetic process"/>
    <property type="evidence" value="ECO:0007669"/>
    <property type="project" value="TreeGrafter"/>
</dbReference>
<evidence type="ECO:0000259" key="5">
    <source>
        <dbReference type="Pfam" id="PF16363"/>
    </source>
</evidence>
<dbReference type="SUPFAM" id="SSF51735">
    <property type="entry name" value="NAD(P)-binding Rossmann-fold domains"/>
    <property type="match status" value="1"/>
</dbReference>
<dbReference type="InterPro" id="IPR006368">
    <property type="entry name" value="GDP_Man_deHydtase"/>
</dbReference>
<evidence type="ECO:0000256" key="1">
    <source>
        <dbReference type="ARBA" id="ARBA00001937"/>
    </source>
</evidence>
<dbReference type="FunFam" id="3.40.50.720:FF:000924">
    <property type="entry name" value="GDP-mannose 4,6 dehydratase"/>
    <property type="match status" value="1"/>
</dbReference>
<name>A0A0F9AMZ0_9ZZZZ</name>
<dbReference type="InterPro" id="IPR036291">
    <property type="entry name" value="NAD(P)-bd_dom_sf"/>
</dbReference>
<sequence>GQDGSYLAEFLLNKGYEVHGLIRHSSTPNTSRIDHIKKDLRLIKGDITDLSSLFDTAPTRLDEIYHLAAQSDVGQSFISQAHTRMTNIEGTANIIELANRDLGWGESKLYNAATSEMFGSSQPPQNEDTPFHPCSPYGVSKLAAYWSTVHAREAGLHASSGILFNHESPRRGENFVTRKTTKAVARIKLGLQDKLVLGNLDARRDWGHAKDYVEAMWLMLQQEKPDDYVISTGVSTTVRQFCEMAFETAGIPIEWDKGQPKHLERAYLKKRRRPGEPRVVQVSSDFYRPLEVNYLKGDSAKARKVLGWKPSVGIRTLVKEMVEADLEAEKGCQCR</sequence>
<dbReference type="PANTHER" id="PTHR43715">
    <property type="entry name" value="GDP-MANNOSE 4,6-DEHYDRATASE"/>
    <property type="match status" value="1"/>
</dbReference>
<accession>A0A0F9AMZ0</accession>
<proteinExistence type="inferred from homology"/>
<comment type="similarity">
    <text evidence="2">Belongs to the NAD(P)-dependent epimerase/dehydratase family. GDP-mannose 4,6-dehydratase subfamily.</text>
</comment>
<comment type="caution">
    <text evidence="6">The sequence shown here is derived from an EMBL/GenBank/DDBJ whole genome shotgun (WGS) entry which is preliminary data.</text>
</comment>
<gene>
    <name evidence="6" type="ORF">LCGC14_2550240</name>
</gene>
<reference evidence="6" key="1">
    <citation type="journal article" date="2015" name="Nature">
        <title>Complex archaea that bridge the gap between prokaryotes and eukaryotes.</title>
        <authorList>
            <person name="Spang A."/>
            <person name="Saw J.H."/>
            <person name="Jorgensen S.L."/>
            <person name="Zaremba-Niedzwiedzka K."/>
            <person name="Martijn J."/>
            <person name="Lind A.E."/>
            <person name="van Eijk R."/>
            <person name="Schleper C."/>
            <person name="Guy L."/>
            <person name="Ettema T.J."/>
        </authorList>
    </citation>
    <scope>NUCLEOTIDE SEQUENCE</scope>
</reference>
<dbReference type="EC" id="4.2.1.47" evidence="3"/>
<feature type="non-terminal residue" evidence="6">
    <location>
        <position position="1"/>
    </location>
</feature>
<protein>
    <recommendedName>
        <fullName evidence="3">GDP-mannose 4,6-dehydratase</fullName>
        <ecNumber evidence="3">4.2.1.47</ecNumber>
    </recommendedName>
</protein>
<feature type="domain" description="NAD(P)-binding" evidence="5">
    <location>
        <begin position="1"/>
        <end position="321"/>
    </location>
</feature>
<organism evidence="6">
    <name type="scientific">marine sediment metagenome</name>
    <dbReference type="NCBI Taxonomy" id="412755"/>
    <lineage>
        <taxon>unclassified sequences</taxon>
        <taxon>metagenomes</taxon>
        <taxon>ecological metagenomes</taxon>
    </lineage>
</organism>
<evidence type="ECO:0000256" key="3">
    <source>
        <dbReference type="ARBA" id="ARBA00011989"/>
    </source>
</evidence>
<dbReference type="CDD" id="cd05260">
    <property type="entry name" value="GDP_MD_SDR_e"/>
    <property type="match status" value="1"/>
</dbReference>
<evidence type="ECO:0000313" key="6">
    <source>
        <dbReference type="EMBL" id="KKL10994.1"/>
    </source>
</evidence>
<dbReference type="GO" id="GO:0008446">
    <property type="term" value="F:GDP-mannose 4,6-dehydratase activity"/>
    <property type="evidence" value="ECO:0007669"/>
    <property type="project" value="UniProtKB-EC"/>
</dbReference>
<comment type="cofactor">
    <cofactor evidence="1">
        <name>NADP(+)</name>
        <dbReference type="ChEBI" id="CHEBI:58349"/>
    </cofactor>
</comment>
<dbReference type="PANTHER" id="PTHR43715:SF1">
    <property type="entry name" value="GDP-MANNOSE 4,6 DEHYDRATASE"/>
    <property type="match status" value="1"/>
</dbReference>
<evidence type="ECO:0000256" key="2">
    <source>
        <dbReference type="ARBA" id="ARBA00009263"/>
    </source>
</evidence>
<dbReference type="Gene3D" id="3.40.50.720">
    <property type="entry name" value="NAD(P)-binding Rossmann-like Domain"/>
    <property type="match status" value="1"/>
</dbReference>
<dbReference type="Pfam" id="PF16363">
    <property type="entry name" value="GDP_Man_Dehyd"/>
    <property type="match status" value="1"/>
</dbReference>
<dbReference type="AlphaFoldDB" id="A0A0F9AMZ0"/>
<keyword evidence="4" id="KW-0456">Lyase</keyword>
<evidence type="ECO:0000256" key="4">
    <source>
        <dbReference type="ARBA" id="ARBA00023239"/>
    </source>
</evidence>
<dbReference type="InterPro" id="IPR016040">
    <property type="entry name" value="NAD(P)-bd_dom"/>
</dbReference>